<dbReference type="STRING" id="1419482.SAMN05444266_11655"/>
<keyword evidence="3" id="KW-1185">Reference proteome</keyword>
<dbReference type="AlphaFoldDB" id="A0A1M7N452"/>
<evidence type="ECO:0000256" key="1">
    <source>
        <dbReference type="SAM" id="SignalP"/>
    </source>
</evidence>
<organism evidence="2 3">
    <name type="scientific">Chitinophaga jiangningensis</name>
    <dbReference type="NCBI Taxonomy" id="1419482"/>
    <lineage>
        <taxon>Bacteria</taxon>
        <taxon>Pseudomonadati</taxon>
        <taxon>Bacteroidota</taxon>
        <taxon>Chitinophagia</taxon>
        <taxon>Chitinophagales</taxon>
        <taxon>Chitinophagaceae</taxon>
        <taxon>Chitinophaga</taxon>
    </lineage>
</organism>
<proteinExistence type="predicted"/>
<dbReference type="OrthoDB" id="704518at2"/>
<dbReference type="RefSeq" id="WP_073087779.1">
    <property type="nucleotide sequence ID" value="NZ_FRBL01000016.1"/>
</dbReference>
<sequence>MLRNFLLLTALAVASGNLLAQQTDKTYFTPTDTANGYYMAVKPNGPVKGAVVVFGSYAPPESFLPETKLHNVAAANNLLTVYASLQLQFYATPQVTARMDSVLNDVVKRYGVPADKFALGAYGDPGIAVFRYAEMMVKDPSRAPVSIKALFGADCRLDLLGTWERSNAAIRINFFPGSVGDAKFYTAHMRENIGTPDKARLKFSELTPLDIRNDSTGNEKYLKDMPVRLYYDTDISWYLQHRRFSVQETNMAEGAELIKRLLLLGNKDASFVPALAPGMRSNGVRTPAAWSVIDEVDCIHWVKNKLNIFDPVTYKPPYFLPAPKDWATELIPFPIEFAPEINYKGMEDIRFAPGWGDKDSEEYWSYVILWWLEAGAATGLNDIKTALESYYKGLVGRNIGPRNIPSDKLIPVTVSLKPVSAAGSKDLVYEGTVKMLDYMTQLPMALHTRVIVGDCEQEKHKRVFIELSPRPFGHKVWSGLEAVRKGFKCSR</sequence>
<keyword evidence="1" id="KW-0732">Signal</keyword>
<gene>
    <name evidence="2" type="ORF">SAMN05444266_11655</name>
</gene>
<feature type="signal peptide" evidence="1">
    <location>
        <begin position="1"/>
        <end position="20"/>
    </location>
</feature>
<evidence type="ECO:0000313" key="3">
    <source>
        <dbReference type="Proteomes" id="UP000184420"/>
    </source>
</evidence>
<feature type="chain" id="PRO_5012274775" evidence="1">
    <location>
        <begin position="21"/>
        <end position="491"/>
    </location>
</feature>
<protein>
    <submittedName>
        <fullName evidence="2">Uncharacterized protein</fullName>
    </submittedName>
</protein>
<name>A0A1M7N452_9BACT</name>
<reference evidence="2 3" key="1">
    <citation type="submission" date="2016-11" db="EMBL/GenBank/DDBJ databases">
        <authorList>
            <person name="Jaros S."/>
            <person name="Januszkiewicz K."/>
            <person name="Wedrychowicz H."/>
        </authorList>
    </citation>
    <scope>NUCLEOTIDE SEQUENCE [LARGE SCALE GENOMIC DNA]</scope>
    <source>
        <strain evidence="2 3">DSM 27406</strain>
    </source>
</reference>
<dbReference type="EMBL" id="FRBL01000016">
    <property type="protein sequence ID" value="SHM98249.1"/>
    <property type="molecule type" value="Genomic_DNA"/>
</dbReference>
<accession>A0A1M7N452</accession>
<evidence type="ECO:0000313" key="2">
    <source>
        <dbReference type="EMBL" id="SHM98249.1"/>
    </source>
</evidence>
<dbReference type="Proteomes" id="UP000184420">
    <property type="component" value="Unassembled WGS sequence"/>
</dbReference>